<name>A0AAE1GFG1_PETCI</name>
<feature type="compositionally biased region" description="Polar residues" evidence="4">
    <location>
        <begin position="104"/>
        <end position="119"/>
    </location>
</feature>
<keyword evidence="7" id="KW-1185">Reference proteome</keyword>
<feature type="compositionally biased region" description="Low complexity" evidence="4">
    <location>
        <begin position="127"/>
        <end position="141"/>
    </location>
</feature>
<evidence type="ECO:0000256" key="1">
    <source>
        <dbReference type="ARBA" id="ARBA00011764"/>
    </source>
</evidence>
<dbReference type="PANTHER" id="PTHR23098:SF16">
    <property type="entry name" value="REGULATORY PROTEIN ZESTE"/>
    <property type="match status" value="1"/>
</dbReference>
<dbReference type="Proteomes" id="UP001286313">
    <property type="component" value="Unassembled WGS sequence"/>
</dbReference>
<dbReference type="AlphaFoldDB" id="A0AAE1GFG1"/>
<sequence>MSDSHAEVQPPAKKRRAANFSEEELMLLIEEVAERKAVLLGPLTSVVINKGKELAWKAVAEVINSVGVVQRNVSDIKKKWFKVKSEVKCKAAKEKIERSKTDRPQPSTSAVYRQPTGTLVTPVEHISPQPQSNEPQPSTSSVRPRPVVAIREPAVPSTSRGSQELDLLHHSGEYSEASQSLRAEFIDVEGQSSNHHLTP</sequence>
<accession>A0AAE1GFG1</accession>
<comment type="function">
    <text evidence="3">Involved in transvection phenomena (= synapsis-dependent gene expression), where the synaptic pairing of chromosomes carrying genes with which zeste interacts influences the expression of these genes. Zeste binds to DNA and stimulates transcription from a nearby promoter.</text>
</comment>
<evidence type="ECO:0000259" key="5">
    <source>
        <dbReference type="Pfam" id="PF13873"/>
    </source>
</evidence>
<gene>
    <name evidence="6" type="ORF">Pcinc_005199</name>
</gene>
<evidence type="ECO:0000313" key="6">
    <source>
        <dbReference type="EMBL" id="KAK3890900.1"/>
    </source>
</evidence>
<dbReference type="GO" id="GO:0005634">
    <property type="term" value="C:nucleus"/>
    <property type="evidence" value="ECO:0007669"/>
    <property type="project" value="TreeGrafter"/>
</dbReference>
<evidence type="ECO:0000256" key="2">
    <source>
        <dbReference type="ARBA" id="ARBA00016807"/>
    </source>
</evidence>
<comment type="subunit">
    <text evidence="1">Self-associates forming complexes of several hundred monomers.</text>
</comment>
<organism evidence="6 7">
    <name type="scientific">Petrolisthes cinctipes</name>
    <name type="common">Flat porcelain crab</name>
    <dbReference type="NCBI Taxonomy" id="88211"/>
    <lineage>
        <taxon>Eukaryota</taxon>
        <taxon>Metazoa</taxon>
        <taxon>Ecdysozoa</taxon>
        <taxon>Arthropoda</taxon>
        <taxon>Crustacea</taxon>
        <taxon>Multicrustacea</taxon>
        <taxon>Malacostraca</taxon>
        <taxon>Eumalacostraca</taxon>
        <taxon>Eucarida</taxon>
        <taxon>Decapoda</taxon>
        <taxon>Pleocyemata</taxon>
        <taxon>Anomura</taxon>
        <taxon>Galatheoidea</taxon>
        <taxon>Porcellanidae</taxon>
        <taxon>Petrolisthes</taxon>
    </lineage>
</organism>
<dbReference type="InterPro" id="IPR028002">
    <property type="entry name" value="Myb_DNA-bind_5"/>
</dbReference>
<feature type="domain" description="Myb/SANT-like DNA-binding" evidence="5">
    <location>
        <begin position="16"/>
        <end position="92"/>
    </location>
</feature>
<evidence type="ECO:0000313" key="7">
    <source>
        <dbReference type="Proteomes" id="UP001286313"/>
    </source>
</evidence>
<dbReference type="PANTHER" id="PTHR23098">
    <property type="entry name" value="AGAP001331-PA-RELATED"/>
    <property type="match status" value="1"/>
</dbReference>
<feature type="region of interest" description="Disordered" evidence="4">
    <location>
        <begin position="92"/>
        <end position="178"/>
    </location>
</feature>
<evidence type="ECO:0000256" key="4">
    <source>
        <dbReference type="SAM" id="MobiDB-lite"/>
    </source>
</evidence>
<comment type="caution">
    <text evidence="6">The sequence shown here is derived from an EMBL/GenBank/DDBJ whole genome shotgun (WGS) entry which is preliminary data.</text>
</comment>
<dbReference type="Pfam" id="PF13873">
    <property type="entry name" value="Myb_DNA-bind_5"/>
    <property type="match status" value="1"/>
</dbReference>
<protein>
    <recommendedName>
        <fullName evidence="2">Regulatory protein zeste</fullName>
    </recommendedName>
</protein>
<evidence type="ECO:0000256" key="3">
    <source>
        <dbReference type="ARBA" id="ARBA00025466"/>
    </source>
</evidence>
<feature type="compositionally biased region" description="Basic and acidic residues" evidence="4">
    <location>
        <begin position="92"/>
        <end position="103"/>
    </location>
</feature>
<proteinExistence type="predicted"/>
<dbReference type="EMBL" id="JAWQEG010000382">
    <property type="protein sequence ID" value="KAK3890900.1"/>
    <property type="molecule type" value="Genomic_DNA"/>
</dbReference>
<reference evidence="6" key="1">
    <citation type="submission" date="2023-10" db="EMBL/GenBank/DDBJ databases">
        <title>Genome assemblies of two species of porcelain crab, Petrolisthes cinctipes and Petrolisthes manimaculis (Anomura: Porcellanidae).</title>
        <authorList>
            <person name="Angst P."/>
        </authorList>
    </citation>
    <scope>NUCLEOTIDE SEQUENCE</scope>
    <source>
        <strain evidence="6">PB745_01</strain>
        <tissue evidence="6">Gill</tissue>
    </source>
</reference>